<dbReference type="AlphaFoldDB" id="A0A8T1TS94"/>
<sequence length="155" mass="17350">MQDWINEVWAPDIQKGPSVLLLDSLKTHKMESIQTRLVDHAHNSVVCVPPGVTGTSQPMDMAVMNPFKDRLRYIYMKYVIASGIFTDAAQNEDLLLRQWSWCGRKSTKNPFRMFFFKAGLIATGPRDANGVFATPVPASEEVVEATSEEIDEATS</sequence>
<dbReference type="EMBL" id="JAENGZ010001997">
    <property type="protein sequence ID" value="KAG6945337.1"/>
    <property type="molecule type" value="Genomic_DNA"/>
</dbReference>
<dbReference type="GO" id="GO:0003676">
    <property type="term" value="F:nucleic acid binding"/>
    <property type="evidence" value="ECO:0007669"/>
    <property type="project" value="InterPro"/>
</dbReference>
<gene>
    <name evidence="2" type="ORF">JG687_00017356</name>
</gene>
<feature type="domain" description="DDE-1" evidence="1">
    <location>
        <begin position="1"/>
        <end position="82"/>
    </location>
</feature>
<protein>
    <recommendedName>
        <fullName evidence="1">DDE-1 domain-containing protein</fullName>
    </recommendedName>
</protein>
<dbReference type="InterPro" id="IPR004875">
    <property type="entry name" value="DDE_SF_endonuclease_dom"/>
</dbReference>
<dbReference type="Proteomes" id="UP000688947">
    <property type="component" value="Unassembled WGS sequence"/>
</dbReference>
<accession>A0A8T1TS94</accession>
<evidence type="ECO:0000313" key="3">
    <source>
        <dbReference type="Proteomes" id="UP000688947"/>
    </source>
</evidence>
<evidence type="ECO:0000259" key="1">
    <source>
        <dbReference type="Pfam" id="PF03184"/>
    </source>
</evidence>
<evidence type="ECO:0000313" key="2">
    <source>
        <dbReference type="EMBL" id="KAG6945337.1"/>
    </source>
</evidence>
<reference evidence="2" key="1">
    <citation type="submission" date="2021-01" db="EMBL/GenBank/DDBJ databases">
        <title>Phytophthora aleatoria, a newly-described species from Pinus radiata is distinct from Phytophthora cactorum isolates based on comparative genomics.</title>
        <authorList>
            <person name="Mcdougal R."/>
            <person name="Panda P."/>
            <person name="Williams N."/>
            <person name="Studholme D.J."/>
        </authorList>
    </citation>
    <scope>NUCLEOTIDE SEQUENCE</scope>
    <source>
        <strain evidence="2">NZFS 3830</strain>
    </source>
</reference>
<dbReference type="Pfam" id="PF03184">
    <property type="entry name" value="DDE_1"/>
    <property type="match status" value="1"/>
</dbReference>
<dbReference type="VEuPathDB" id="FungiDB:PC110_g23182"/>
<dbReference type="OrthoDB" id="10035668at2759"/>
<name>A0A8T1TS94_9STRA</name>
<organism evidence="2 3">
    <name type="scientific">Phytophthora cactorum</name>
    <dbReference type="NCBI Taxonomy" id="29920"/>
    <lineage>
        <taxon>Eukaryota</taxon>
        <taxon>Sar</taxon>
        <taxon>Stramenopiles</taxon>
        <taxon>Oomycota</taxon>
        <taxon>Peronosporomycetes</taxon>
        <taxon>Peronosporales</taxon>
        <taxon>Peronosporaceae</taxon>
        <taxon>Phytophthora</taxon>
    </lineage>
</organism>
<comment type="caution">
    <text evidence="2">The sequence shown here is derived from an EMBL/GenBank/DDBJ whole genome shotgun (WGS) entry which is preliminary data.</text>
</comment>
<proteinExistence type="predicted"/>